<protein>
    <submittedName>
        <fullName evidence="1">Uncharacterized protein</fullName>
    </submittedName>
</protein>
<dbReference type="Proteomes" id="UP001732700">
    <property type="component" value="Chromosome 1D"/>
</dbReference>
<evidence type="ECO:0000313" key="1">
    <source>
        <dbReference type="EnsemblPlants" id="AVESA.00010b.r2.1DG0175080.1.CDS"/>
    </source>
</evidence>
<accession>A0ACD5U3U0</accession>
<reference evidence="1" key="1">
    <citation type="submission" date="2021-05" db="EMBL/GenBank/DDBJ databases">
        <authorList>
            <person name="Scholz U."/>
            <person name="Mascher M."/>
            <person name="Fiebig A."/>
        </authorList>
    </citation>
    <scope>NUCLEOTIDE SEQUENCE [LARGE SCALE GENOMIC DNA]</scope>
</reference>
<proteinExistence type="predicted"/>
<name>A0ACD5U3U0_AVESA</name>
<sequence>MLRCSLRKNPSSSLVSDCITAMAEGLQSCFYSHFVSLLWGDNDAACLSLSSHVDSEWESFSYEVSKACAKYERTSSTESFTPSSTAWDFLINSKYHAQYCKQSSISGTSFLPMSYSTSSTGFHSFLQDEHNSDAAFYIRFMKETLDTLHALYENLKLNVLRKQDLGCLASLLCRVASSLGENCYVDYYCRDFPHNLVEFHCLASAAVLKTPPCLFRWFENCLHHGCHLSNLDDIPALMRKQKGSAVSWGRKVVSFYSLLLGAERKERNLSSGVYCEVASGSARNTEELTVLAMVGENFGRQQLDLLPIGVSLVLRHALDKCRESPPDDWPAPAYVLVGREDLATSKMGSARKENGFSNNDSLSSISVPYMLHLQPVTVPTTASDAPTSEVLNSEDTDAVYRSVEDGMEHIFTSTTQLRYGRDLRLNEVRRLLCSARPVAIQTSTNPTASDQELQQQQLWNFAQRTTALPFGRGAFTLATTYTLLTEALVFPKIILAGRLPAQQNATVTLPFCNFSLFVCCFCRCSYLQG</sequence>
<dbReference type="EnsemblPlants" id="AVESA.00010b.r2.1DG0175080.1">
    <property type="protein sequence ID" value="AVESA.00010b.r2.1DG0175080.1.CDS"/>
    <property type="gene ID" value="AVESA.00010b.r2.1DG0175080"/>
</dbReference>
<reference evidence="1" key="2">
    <citation type="submission" date="2025-09" db="UniProtKB">
        <authorList>
            <consortium name="EnsemblPlants"/>
        </authorList>
    </citation>
    <scope>IDENTIFICATION</scope>
</reference>
<organism evidence="1 2">
    <name type="scientific">Avena sativa</name>
    <name type="common">Oat</name>
    <dbReference type="NCBI Taxonomy" id="4498"/>
    <lineage>
        <taxon>Eukaryota</taxon>
        <taxon>Viridiplantae</taxon>
        <taxon>Streptophyta</taxon>
        <taxon>Embryophyta</taxon>
        <taxon>Tracheophyta</taxon>
        <taxon>Spermatophyta</taxon>
        <taxon>Magnoliopsida</taxon>
        <taxon>Liliopsida</taxon>
        <taxon>Poales</taxon>
        <taxon>Poaceae</taxon>
        <taxon>BOP clade</taxon>
        <taxon>Pooideae</taxon>
        <taxon>Poodae</taxon>
        <taxon>Poeae</taxon>
        <taxon>Poeae Chloroplast Group 1 (Aveneae type)</taxon>
        <taxon>Aveninae</taxon>
        <taxon>Avena</taxon>
    </lineage>
</organism>
<keyword evidence="2" id="KW-1185">Reference proteome</keyword>
<evidence type="ECO:0000313" key="2">
    <source>
        <dbReference type="Proteomes" id="UP001732700"/>
    </source>
</evidence>